<dbReference type="PROSITE" id="PS50879">
    <property type="entry name" value="RNASE_H_1"/>
    <property type="match status" value="1"/>
</dbReference>
<dbReference type="InterPro" id="IPR053151">
    <property type="entry name" value="RNase_H-like"/>
</dbReference>
<dbReference type="InterPro" id="IPR012337">
    <property type="entry name" value="RNaseH-like_sf"/>
</dbReference>
<dbReference type="AlphaFoldDB" id="A0AAV0QXM5"/>
<dbReference type="InterPro" id="IPR036397">
    <property type="entry name" value="RNaseH_sf"/>
</dbReference>
<keyword evidence="3" id="KW-1185">Reference proteome</keyword>
<protein>
    <recommendedName>
        <fullName evidence="1">RNase H type-1 domain-containing protein</fullName>
    </recommendedName>
</protein>
<dbReference type="InterPro" id="IPR002156">
    <property type="entry name" value="RNaseH_domain"/>
</dbReference>
<name>A0AAV0QXM5_9ROSI</name>
<dbReference type="GO" id="GO:0004523">
    <property type="term" value="F:RNA-DNA hybrid ribonuclease activity"/>
    <property type="evidence" value="ECO:0007669"/>
    <property type="project" value="InterPro"/>
</dbReference>
<dbReference type="GO" id="GO:0003676">
    <property type="term" value="F:nucleic acid binding"/>
    <property type="evidence" value="ECO:0007669"/>
    <property type="project" value="InterPro"/>
</dbReference>
<dbReference type="Gene3D" id="3.30.420.10">
    <property type="entry name" value="Ribonuclease H-like superfamily/Ribonuclease H"/>
    <property type="match status" value="1"/>
</dbReference>
<dbReference type="SUPFAM" id="SSF53098">
    <property type="entry name" value="Ribonuclease H-like"/>
    <property type="match status" value="1"/>
</dbReference>
<dbReference type="PANTHER" id="PTHR47723:SF19">
    <property type="entry name" value="POLYNUCLEOTIDYL TRANSFERASE, RIBONUCLEASE H-LIKE SUPERFAMILY PROTEIN"/>
    <property type="match status" value="1"/>
</dbReference>
<dbReference type="CDD" id="cd06222">
    <property type="entry name" value="RNase_H_like"/>
    <property type="match status" value="1"/>
</dbReference>
<dbReference type="PANTHER" id="PTHR47723">
    <property type="entry name" value="OS05G0353850 PROTEIN"/>
    <property type="match status" value="1"/>
</dbReference>
<evidence type="ECO:0000259" key="1">
    <source>
        <dbReference type="PROSITE" id="PS50879"/>
    </source>
</evidence>
<comment type="caution">
    <text evidence="2">The sequence shown here is derived from an EMBL/GenBank/DDBJ whole genome shotgun (WGS) entry which is preliminary data.</text>
</comment>
<feature type="non-terminal residue" evidence="2">
    <location>
        <position position="1"/>
    </location>
</feature>
<feature type="domain" description="RNase H type-1" evidence="1">
    <location>
        <begin position="1"/>
        <end position="125"/>
    </location>
</feature>
<dbReference type="Proteomes" id="UP001154282">
    <property type="component" value="Unassembled WGS sequence"/>
</dbReference>
<accession>A0AAV0QXM5</accession>
<dbReference type="InterPro" id="IPR044730">
    <property type="entry name" value="RNase_H-like_dom_plant"/>
</dbReference>
<gene>
    <name evidence="2" type="ORF">LITE_LOCUS45332</name>
</gene>
<evidence type="ECO:0000313" key="2">
    <source>
        <dbReference type="EMBL" id="CAI0549874.1"/>
    </source>
</evidence>
<dbReference type="EMBL" id="CAMGYJ010000010">
    <property type="protein sequence ID" value="CAI0549874.1"/>
    <property type="molecule type" value="Genomic_DNA"/>
</dbReference>
<sequence length="159" mass="17952">WVALNSDGSVINGQAAAGGVLRDENGRLVRAFSMKLGEASIKRAELEGLVKGLQVAWNEGLRCIMVQTDSQTAIKLIKESDNRHPHFLLVQEARRLLALNWQVQLLHIYREGNFIADYLASAGHKLLQGFHFLEEPDPTLNYWMYFDFIGVETPRMVVS</sequence>
<organism evidence="2 3">
    <name type="scientific">Linum tenue</name>
    <dbReference type="NCBI Taxonomy" id="586396"/>
    <lineage>
        <taxon>Eukaryota</taxon>
        <taxon>Viridiplantae</taxon>
        <taxon>Streptophyta</taxon>
        <taxon>Embryophyta</taxon>
        <taxon>Tracheophyta</taxon>
        <taxon>Spermatophyta</taxon>
        <taxon>Magnoliopsida</taxon>
        <taxon>eudicotyledons</taxon>
        <taxon>Gunneridae</taxon>
        <taxon>Pentapetalae</taxon>
        <taxon>rosids</taxon>
        <taxon>fabids</taxon>
        <taxon>Malpighiales</taxon>
        <taxon>Linaceae</taxon>
        <taxon>Linum</taxon>
    </lineage>
</organism>
<proteinExistence type="predicted"/>
<evidence type="ECO:0000313" key="3">
    <source>
        <dbReference type="Proteomes" id="UP001154282"/>
    </source>
</evidence>
<reference evidence="2" key="1">
    <citation type="submission" date="2022-08" db="EMBL/GenBank/DDBJ databases">
        <authorList>
            <person name="Gutierrez-Valencia J."/>
        </authorList>
    </citation>
    <scope>NUCLEOTIDE SEQUENCE</scope>
</reference>
<dbReference type="Pfam" id="PF13456">
    <property type="entry name" value="RVT_3"/>
    <property type="match status" value="1"/>
</dbReference>